<accession>C0W0I1</accession>
<evidence type="ECO:0000313" key="5">
    <source>
        <dbReference type="Proteomes" id="UP000010301"/>
    </source>
</evidence>
<name>C0W0I1_9ACTO</name>
<dbReference type="eggNOG" id="COG0515">
    <property type="taxonomic scope" value="Bacteria"/>
</dbReference>
<dbReference type="PANTHER" id="PTHR24346:SF30">
    <property type="entry name" value="MATERNAL EMBRYONIC LEUCINE ZIPPER KINASE"/>
    <property type="match status" value="1"/>
</dbReference>
<dbReference type="RefSeq" id="WP_006546831.1">
    <property type="nucleotide sequence ID" value="NZ_DS999543.1"/>
</dbReference>
<dbReference type="PROSITE" id="PS50011">
    <property type="entry name" value="PROTEIN_KINASE_DOM"/>
    <property type="match status" value="1"/>
</dbReference>
<dbReference type="SMART" id="SM00220">
    <property type="entry name" value="S_TKc"/>
    <property type="match status" value="1"/>
</dbReference>
<gene>
    <name evidence="4" type="ORF">HMPREF0044_1059</name>
</gene>
<evidence type="ECO:0000256" key="2">
    <source>
        <dbReference type="ARBA" id="ARBA00022840"/>
    </source>
</evidence>
<dbReference type="GO" id="GO:0005524">
    <property type="term" value="F:ATP binding"/>
    <property type="evidence" value="ECO:0007669"/>
    <property type="project" value="UniProtKB-KW"/>
</dbReference>
<dbReference type="STRING" id="525245.HMPREF0044_1059"/>
<dbReference type="OrthoDB" id="3778994at2"/>
<keyword evidence="5" id="KW-1185">Reference proteome</keyword>
<reference evidence="4 5" key="1">
    <citation type="submission" date="2009-01" db="EMBL/GenBank/DDBJ databases">
        <authorList>
            <person name="Qin X."/>
            <person name="Bachman B."/>
            <person name="Battles P."/>
            <person name="Bell A."/>
            <person name="Bess C."/>
            <person name="Bickham C."/>
            <person name="Chaboub L."/>
            <person name="Chen D."/>
            <person name="Coyle M."/>
            <person name="Deiros D.R."/>
            <person name="Dinh H."/>
            <person name="Forbes L."/>
            <person name="Fowler G."/>
            <person name="Francisco L."/>
            <person name="Fu Q."/>
            <person name="Gubbala S."/>
            <person name="Hale W."/>
            <person name="Han Y."/>
            <person name="Hemphill L."/>
            <person name="Highlander S.K."/>
            <person name="Hirani K."/>
            <person name="Hogues M."/>
            <person name="Jackson L."/>
            <person name="Jakkamsetti A."/>
            <person name="Javaid M."/>
            <person name="Jiang H."/>
            <person name="Korchina V."/>
            <person name="Kovar C."/>
            <person name="Lara F."/>
            <person name="Lee S."/>
            <person name="Mata R."/>
            <person name="Mathew T."/>
            <person name="Moen C."/>
            <person name="Morales K."/>
            <person name="Munidasa M."/>
            <person name="Nazareth L."/>
            <person name="Ngo R."/>
            <person name="Nguyen L."/>
            <person name="Okwuonu G."/>
            <person name="Ongeri F."/>
            <person name="Patil S."/>
            <person name="Petrosino J."/>
            <person name="Pham C."/>
            <person name="Pham P."/>
            <person name="Pu L.-L."/>
            <person name="Puazo M."/>
            <person name="Raj R."/>
            <person name="Reid J."/>
            <person name="Rouhana J."/>
            <person name="Saada N."/>
            <person name="Shang Y."/>
            <person name="Simmons D."/>
            <person name="Thornton R."/>
            <person name="Warren J."/>
            <person name="Weissenberger G."/>
            <person name="Zhang J."/>
            <person name="Zhang L."/>
            <person name="Zhou C."/>
            <person name="Zhu D."/>
            <person name="Muzny D."/>
            <person name="Worley K."/>
            <person name="Gibbs R."/>
        </authorList>
    </citation>
    <scope>NUCLEOTIDE SEQUENCE [LARGE SCALE GENOMIC DNA]</scope>
    <source>
        <strain evidence="4 5">DSM 15436</strain>
    </source>
</reference>
<protein>
    <recommendedName>
        <fullName evidence="3">Protein kinase domain-containing protein</fullName>
    </recommendedName>
</protein>
<feature type="domain" description="Protein kinase" evidence="3">
    <location>
        <begin position="6"/>
        <end position="314"/>
    </location>
</feature>
<keyword evidence="2" id="KW-0067">ATP-binding</keyword>
<dbReference type="GO" id="GO:0004674">
    <property type="term" value="F:protein serine/threonine kinase activity"/>
    <property type="evidence" value="ECO:0007669"/>
    <property type="project" value="TreeGrafter"/>
</dbReference>
<dbReference type="SUPFAM" id="SSF56112">
    <property type="entry name" value="Protein kinase-like (PK-like)"/>
    <property type="match status" value="1"/>
</dbReference>
<evidence type="ECO:0000313" key="4">
    <source>
        <dbReference type="EMBL" id="EEH64040.1"/>
    </source>
</evidence>
<dbReference type="GO" id="GO:0035556">
    <property type="term" value="P:intracellular signal transduction"/>
    <property type="evidence" value="ECO:0007669"/>
    <property type="project" value="TreeGrafter"/>
</dbReference>
<dbReference type="PANTHER" id="PTHR24346">
    <property type="entry name" value="MAP/MICROTUBULE AFFINITY-REGULATING KINASE"/>
    <property type="match status" value="1"/>
</dbReference>
<dbReference type="InterPro" id="IPR011009">
    <property type="entry name" value="Kinase-like_dom_sf"/>
</dbReference>
<dbReference type="InterPro" id="IPR000719">
    <property type="entry name" value="Prot_kinase_dom"/>
</dbReference>
<proteinExistence type="predicted"/>
<evidence type="ECO:0000259" key="3">
    <source>
        <dbReference type="PROSITE" id="PS50011"/>
    </source>
</evidence>
<dbReference type="EMBL" id="ACFG01000030">
    <property type="protein sequence ID" value="EEH64040.1"/>
    <property type="molecule type" value="Genomic_DNA"/>
</dbReference>
<organism evidence="4 5">
    <name type="scientific">Gleimia coleocanis DSM 15436</name>
    <dbReference type="NCBI Taxonomy" id="525245"/>
    <lineage>
        <taxon>Bacteria</taxon>
        <taxon>Bacillati</taxon>
        <taxon>Actinomycetota</taxon>
        <taxon>Actinomycetes</taxon>
        <taxon>Actinomycetales</taxon>
        <taxon>Actinomycetaceae</taxon>
        <taxon>Gleimia</taxon>
    </lineage>
</organism>
<comment type="caution">
    <text evidence="4">The sequence shown here is derived from an EMBL/GenBank/DDBJ whole genome shotgun (WGS) entry which is preliminary data.</text>
</comment>
<dbReference type="HOGENOM" id="CLU_659923_0_0_11"/>
<dbReference type="Proteomes" id="UP000010301">
    <property type="component" value="Unassembled WGS sequence"/>
</dbReference>
<dbReference type="Gene3D" id="1.10.510.10">
    <property type="entry name" value="Transferase(Phosphotransferase) domain 1"/>
    <property type="match status" value="1"/>
</dbReference>
<keyword evidence="1" id="KW-0547">Nucleotide-binding</keyword>
<sequence>MNFAEYSLVRPLAHTARGPIMLVADENQLEYTLRFISLSEYQTHLRRIETLLSAQLKYSANLLKAIPQAKRVGLISEYVPGESLADLLRKPGEITPKRALEIQAQLELAVAELHALGIAHMDISPANIILAADEAGGVKLIDFACVTAGTPGFIPDSQMDDFSRDLFALEKVGQQTGALAVDKPQEERVLAELTPAALLRAEYRREETVVSAVGRGSNGDFLRGRKTGRHLRKEKVPMVSTSRRILSLVMLGIGVMSLGFWVTSLPEFVRAGAVEEPMTNSASATSETIAQVCPADADAEAILRGLMKLRNQALTQLDLGILERIYVKDSKAYAHDVALISKFSANGTVVNGLQANLNSVKVEKCSADVTVTLRYALSEYEQCSPAGCVKHPASKERVEEITLQAPLWRIKDIKQK</sequence>
<dbReference type="Pfam" id="PF00069">
    <property type="entry name" value="Pkinase"/>
    <property type="match status" value="1"/>
</dbReference>
<dbReference type="AlphaFoldDB" id="C0W0I1"/>
<dbReference type="GO" id="GO:0005737">
    <property type="term" value="C:cytoplasm"/>
    <property type="evidence" value="ECO:0007669"/>
    <property type="project" value="TreeGrafter"/>
</dbReference>
<evidence type="ECO:0000256" key="1">
    <source>
        <dbReference type="ARBA" id="ARBA00022741"/>
    </source>
</evidence>